<keyword evidence="3" id="KW-0813">Transport</keyword>
<comment type="caution">
    <text evidence="13">The sequence shown here is derived from an EMBL/GenBank/DDBJ whole genome shotgun (WGS) entry which is preliminary data.</text>
</comment>
<dbReference type="STRING" id="42251.A0A2T6ZD30"/>
<evidence type="ECO:0000256" key="2">
    <source>
        <dbReference type="ARBA" id="ARBA00006498"/>
    </source>
</evidence>
<evidence type="ECO:0000256" key="1">
    <source>
        <dbReference type="ARBA" id="ARBA00004137"/>
    </source>
</evidence>
<dbReference type="EMBL" id="NESQ01000388">
    <property type="protein sequence ID" value="PUU73314.1"/>
    <property type="molecule type" value="Genomic_DNA"/>
</dbReference>
<keyword evidence="6" id="KW-0249">Electron transport</keyword>
<dbReference type="Pfam" id="PF02320">
    <property type="entry name" value="UCR_hinge"/>
    <property type="match status" value="1"/>
</dbReference>
<name>A0A2T6ZD30_TUBBO</name>
<protein>
    <recommendedName>
        <fullName evidence="9">Cytochrome b-c1 complex subunit 6, mitochondrial</fullName>
    </recommendedName>
    <alternativeName>
        <fullName evidence="10">Complex III subunit 6</fullName>
    </alternativeName>
</protein>
<dbReference type="GO" id="GO:0005743">
    <property type="term" value="C:mitochondrial inner membrane"/>
    <property type="evidence" value="ECO:0007669"/>
    <property type="project" value="UniProtKB-SubCell"/>
</dbReference>
<dbReference type="SUPFAM" id="SSF81531">
    <property type="entry name" value="Non-heme 11 kDa protein of cytochrome bc1 complex (Ubiquinol-cytochrome c reductase)"/>
    <property type="match status" value="1"/>
</dbReference>
<keyword evidence="7" id="KW-0496">Mitochondrion</keyword>
<feature type="compositionally biased region" description="Basic and acidic residues" evidence="11">
    <location>
        <begin position="31"/>
        <end position="53"/>
    </location>
</feature>
<gene>
    <name evidence="13" type="ORF">B9Z19DRAFT_550638</name>
</gene>
<accession>A0A2T6ZD30</accession>
<dbReference type="Proteomes" id="UP000244722">
    <property type="component" value="Unassembled WGS sequence"/>
</dbReference>
<comment type="similarity">
    <text evidence="2">Belongs to the UQCRH/QCR6 family.</text>
</comment>
<evidence type="ECO:0000256" key="6">
    <source>
        <dbReference type="ARBA" id="ARBA00022982"/>
    </source>
</evidence>
<dbReference type="PANTHER" id="PTHR15336:SF0">
    <property type="entry name" value="CYTOCHROME B-C1 COMPLEX SUBUNIT 6, MITOCHONDRIAL"/>
    <property type="match status" value="1"/>
</dbReference>
<dbReference type="OrthoDB" id="405848at2759"/>
<evidence type="ECO:0000256" key="11">
    <source>
        <dbReference type="SAM" id="MobiDB-lite"/>
    </source>
</evidence>
<dbReference type="InterPro" id="IPR003422">
    <property type="entry name" value="Cyt_b-c1_6"/>
</dbReference>
<dbReference type="InterPro" id="IPR036811">
    <property type="entry name" value="Ubol_cytC_Rdtase_hinge_dom_sf"/>
</dbReference>
<proteinExistence type="inferred from homology"/>
<evidence type="ECO:0000256" key="9">
    <source>
        <dbReference type="ARBA" id="ARBA00044155"/>
    </source>
</evidence>
<feature type="domain" description="Ubiquinol-cytochrome C reductase hinge" evidence="12">
    <location>
        <begin position="71"/>
        <end position="139"/>
    </location>
</feature>
<dbReference type="Gene3D" id="1.10.287.20">
    <property type="entry name" value="Ubiquinol-cytochrome C reductase hinge domain"/>
    <property type="match status" value="1"/>
</dbReference>
<dbReference type="GO" id="GO:0006122">
    <property type="term" value="P:mitochondrial electron transport, ubiquinol to cytochrome c"/>
    <property type="evidence" value="ECO:0007669"/>
    <property type="project" value="InterPro"/>
</dbReference>
<feature type="region of interest" description="Disordered" evidence="11">
    <location>
        <begin position="18"/>
        <end position="89"/>
    </location>
</feature>
<keyword evidence="8" id="KW-0472">Membrane</keyword>
<evidence type="ECO:0000256" key="10">
    <source>
        <dbReference type="ARBA" id="ARBA00044246"/>
    </source>
</evidence>
<keyword evidence="5" id="KW-0999">Mitochondrion inner membrane</keyword>
<dbReference type="FunFam" id="1.10.287.20:FF:000003">
    <property type="entry name" value="Cytochrome b-c1 complex subunit 6"/>
    <property type="match status" value="1"/>
</dbReference>
<keyword evidence="4" id="KW-0679">Respiratory chain</keyword>
<evidence type="ECO:0000256" key="3">
    <source>
        <dbReference type="ARBA" id="ARBA00022448"/>
    </source>
</evidence>
<evidence type="ECO:0000256" key="7">
    <source>
        <dbReference type="ARBA" id="ARBA00023128"/>
    </source>
</evidence>
<sequence length="139" mass="15184">MSLSSLFSDIYTSLTISPAHADAPPAEEHEEPSSDSKVEEEKKSAEPEPKEAEPVEEESEAEEAEEEEPEDTLPAITEECSESKECKPAKHHYGECVARVTAAEEGGANGPKEDCVEEFFHLVHCSAQCAAPQIWAKLK</sequence>
<reference evidence="13 14" key="1">
    <citation type="submission" date="2017-04" db="EMBL/GenBank/DDBJ databases">
        <title>Draft genome sequence of Tuber borchii Vittad., a whitish edible truffle.</title>
        <authorList>
            <consortium name="DOE Joint Genome Institute"/>
            <person name="Murat C."/>
            <person name="Kuo A."/>
            <person name="Barry K.W."/>
            <person name="Clum A."/>
            <person name="Dockter R.B."/>
            <person name="Fauchery L."/>
            <person name="Iotti M."/>
            <person name="Kohler A."/>
            <person name="Labutti K."/>
            <person name="Lindquist E.A."/>
            <person name="Lipzen A."/>
            <person name="Ohm R.A."/>
            <person name="Wang M."/>
            <person name="Grigoriev I.V."/>
            <person name="Zambonelli A."/>
            <person name="Martin F.M."/>
        </authorList>
    </citation>
    <scope>NUCLEOTIDE SEQUENCE [LARGE SCALE GENOMIC DNA]</scope>
    <source>
        <strain evidence="13 14">Tbo3840</strain>
    </source>
</reference>
<feature type="compositionally biased region" description="Acidic residues" evidence="11">
    <location>
        <begin position="54"/>
        <end position="71"/>
    </location>
</feature>
<evidence type="ECO:0000256" key="4">
    <source>
        <dbReference type="ARBA" id="ARBA00022660"/>
    </source>
</evidence>
<dbReference type="AlphaFoldDB" id="A0A2T6ZD30"/>
<evidence type="ECO:0000256" key="5">
    <source>
        <dbReference type="ARBA" id="ARBA00022792"/>
    </source>
</evidence>
<evidence type="ECO:0000313" key="14">
    <source>
        <dbReference type="Proteomes" id="UP000244722"/>
    </source>
</evidence>
<comment type="subcellular location">
    <subcellularLocation>
        <location evidence="1">Mitochondrion inner membrane</location>
        <topology evidence="1">Peripheral membrane protein</topology>
        <orientation evidence="1">Intermembrane side</orientation>
    </subcellularLocation>
</comment>
<evidence type="ECO:0000259" key="12">
    <source>
        <dbReference type="Pfam" id="PF02320"/>
    </source>
</evidence>
<dbReference type="InterPro" id="IPR023184">
    <property type="entry name" value="Ubol_cytC_Rdtase_hinge_dom"/>
</dbReference>
<evidence type="ECO:0000313" key="13">
    <source>
        <dbReference type="EMBL" id="PUU73314.1"/>
    </source>
</evidence>
<evidence type="ECO:0000256" key="8">
    <source>
        <dbReference type="ARBA" id="ARBA00023136"/>
    </source>
</evidence>
<keyword evidence="14" id="KW-1185">Reference proteome</keyword>
<dbReference type="PANTHER" id="PTHR15336">
    <property type="entry name" value="UBIQUINOL-CYTOCHROME C REDUCTASE COMPLEX 7.8 KDA PROTEIN"/>
    <property type="match status" value="1"/>
</dbReference>
<organism evidence="13 14">
    <name type="scientific">Tuber borchii</name>
    <name type="common">White truffle</name>
    <dbReference type="NCBI Taxonomy" id="42251"/>
    <lineage>
        <taxon>Eukaryota</taxon>
        <taxon>Fungi</taxon>
        <taxon>Dikarya</taxon>
        <taxon>Ascomycota</taxon>
        <taxon>Pezizomycotina</taxon>
        <taxon>Pezizomycetes</taxon>
        <taxon>Pezizales</taxon>
        <taxon>Tuberaceae</taxon>
        <taxon>Tuber</taxon>
    </lineage>
</organism>